<dbReference type="GO" id="GO:0003677">
    <property type="term" value="F:DNA binding"/>
    <property type="evidence" value="ECO:0007669"/>
    <property type="project" value="UniProtKB-KW"/>
</dbReference>
<dbReference type="Pfam" id="PF01047">
    <property type="entry name" value="MarR"/>
    <property type="match status" value="1"/>
</dbReference>
<evidence type="ECO:0000256" key="1">
    <source>
        <dbReference type="ARBA" id="ARBA00023015"/>
    </source>
</evidence>
<keyword evidence="3" id="KW-0804">Transcription</keyword>
<dbReference type="PRINTS" id="PR00598">
    <property type="entry name" value="HTHMARR"/>
</dbReference>
<dbReference type="SUPFAM" id="SSF46785">
    <property type="entry name" value="Winged helix' DNA-binding domain"/>
    <property type="match status" value="1"/>
</dbReference>
<keyword evidence="1" id="KW-0805">Transcription regulation</keyword>
<dbReference type="GO" id="GO:0003700">
    <property type="term" value="F:DNA-binding transcription factor activity"/>
    <property type="evidence" value="ECO:0007669"/>
    <property type="project" value="InterPro"/>
</dbReference>
<proteinExistence type="predicted"/>
<dbReference type="InterPro" id="IPR036390">
    <property type="entry name" value="WH_DNA-bd_sf"/>
</dbReference>
<dbReference type="InterPro" id="IPR036388">
    <property type="entry name" value="WH-like_DNA-bd_sf"/>
</dbReference>
<evidence type="ECO:0000256" key="2">
    <source>
        <dbReference type="ARBA" id="ARBA00023125"/>
    </source>
</evidence>
<comment type="caution">
    <text evidence="5">The sequence shown here is derived from an EMBL/GenBank/DDBJ whole genome shotgun (WGS) entry which is preliminary data.</text>
</comment>
<name>A0AAE2ZMF8_9HYPH</name>
<sequence length="155" mass="17182">MKSGIDPENISFLLFDISRLMRGEFEQRVAEAGLGVTPAEARVLAHVARCQPIRQHLLADRLGIARMSITTFIDRLEGAGLLERVADPEDRRAKFVSLTDDAFPIMSKLEDIGDAVRLAARGAIPAEEWELFRKTALAVRGNLAAVRQKVKEMAQ</sequence>
<dbReference type="GO" id="GO:0006950">
    <property type="term" value="P:response to stress"/>
    <property type="evidence" value="ECO:0007669"/>
    <property type="project" value="TreeGrafter"/>
</dbReference>
<dbReference type="PANTHER" id="PTHR33164">
    <property type="entry name" value="TRANSCRIPTIONAL REGULATOR, MARR FAMILY"/>
    <property type="match status" value="1"/>
</dbReference>
<keyword evidence="2" id="KW-0238">DNA-binding</keyword>
<evidence type="ECO:0000259" key="4">
    <source>
        <dbReference type="PROSITE" id="PS50995"/>
    </source>
</evidence>
<evidence type="ECO:0000313" key="6">
    <source>
        <dbReference type="Proteomes" id="UP001196509"/>
    </source>
</evidence>
<dbReference type="InterPro" id="IPR039422">
    <property type="entry name" value="MarR/SlyA-like"/>
</dbReference>
<dbReference type="EMBL" id="JAICBX010000002">
    <property type="protein sequence ID" value="MBW8637195.1"/>
    <property type="molecule type" value="Genomic_DNA"/>
</dbReference>
<dbReference type="PROSITE" id="PS50995">
    <property type="entry name" value="HTH_MARR_2"/>
    <property type="match status" value="1"/>
</dbReference>
<dbReference type="PANTHER" id="PTHR33164:SF64">
    <property type="entry name" value="TRANSCRIPTIONAL REGULATOR SLYA"/>
    <property type="match status" value="1"/>
</dbReference>
<evidence type="ECO:0000256" key="3">
    <source>
        <dbReference type="ARBA" id="ARBA00023163"/>
    </source>
</evidence>
<dbReference type="RefSeq" id="WP_220227923.1">
    <property type="nucleotide sequence ID" value="NZ_JAICBX010000002.1"/>
</dbReference>
<dbReference type="SMART" id="SM00347">
    <property type="entry name" value="HTH_MARR"/>
    <property type="match status" value="1"/>
</dbReference>
<dbReference type="Proteomes" id="UP001196509">
    <property type="component" value="Unassembled WGS sequence"/>
</dbReference>
<organism evidence="5 6">
    <name type="scientific">Flavimaribacter sediminis</name>
    <dbReference type="NCBI Taxonomy" id="2865987"/>
    <lineage>
        <taxon>Bacteria</taxon>
        <taxon>Pseudomonadati</taxon>
        <taxon>Pseudomonadota</taxon>
        <taxon>Alphaproteobacteria</taxon>
        <taxon>Hyphomicrobiales</taxon>
        <taxon>Rhizobiaceae</taxon>
        <taxon>Flavimaribacter</taxon>
    </lineage>
</organism>
<dbReference type="Gene3D" id="1.10.10.10">
    <property type="entry name" value="Winged helix-like DNA-binding domain superfamily/Winged helix DNA-binding domain"/>
    <property type="match status" value="1"/>
</dbReference>
<dbReference type="AlphaFoldDB" id="A0AAE2ZMF8"/>
<evidence type="ECO:0000313" key="5">
    <source>
        <dbReference type="EMBL" id="MBW8637195.1"/>
    </source>
</evidence>
<gene>
    <name evidence="5" type="ORF">K1W69_08350</name>
</gene>
<feature type="domain" description="HTH marR-type" evidence="4">
    <location>
        <begin position="7"/>
        <end position="141"/>
    </location>
</feature>
<reference evidence="5" key="1">
    <citation type="submission" date="2021-08" db="EMBL/GenBank/DDBJ databases">
        <title>Hoeflea bacterium WL0058 sp. nov., isolated from the sediment.</title>
        <authorList>
            <person name="Wang L."/>
            <person name="Zhang D."/>
        </authorList>
    </citation>
    <scope>NUCLEOTIDE SEQUENCE</scope>
    <source>
        <strain evidence="5">WL0058</strain>
    </source>
</reference>
<dbReference type="InterPro" id="IPR000835">
    <property type="entry name" value="HTH_MarR-typ"/>
</dbReference>
<keyword evidence="6" id="KW-1185">Reference proteome</keyword>
<accession>A0AAE2ZMF8</accession>
<protein>
    <submittedName>
        <fullName evidence="5">MarR family transcriptional regulator</fullName>
    </submittedName>
</protein>